<accession>A0A562QLH4</accession>
<dbReference type="Pfam" id="PF00043">
    <property type="entry name" value="GST_C"/>
    <property type="match status" value="1"/>
</dbReference>
<protein>
    <submittedName>
        <fullName evidence="6">Glutathione S-transferase</fullName>
    </submittedName>
</protein>
<dbReference type="InterPro" id="IPR036282">
    <property type="entry name" value="Glutathione-S-Trfase_C_sf"/>
</dbReference>
<dbReference type="Proteomes" id="UP000316905">
    <property type="component" value="Unassembled WGS sequence"/>
</dbReference>
<dbReference type="SFLD" id="SFLDG01151">
    <property type="entry name" value="Main.2:_Nu-like"/>
    <property type="match status" value="1"/>
</dbReference>
<evidence type="ECO:0000313" key="6">
    <source>
        <dbReference type="EMBL" id="TWI57565.1"/>
    </source>
</evidence>
<dbReference type="PROSITE" id="PS50404">
    <property type="entry name" value="GST_NTER"/>
    <property type="match status" value="1"/>
</dbReference>
<evidence type="ECO:0000256" key="1">
    <source>
        <dbReference type="ARBA" id="ARBA00007409"/>
    </source>
</evidence>
<sequence>MKIGWPVGAENAIRTLYRSPAAWLLHEVIFLLLYDLERSGNCYKIRLLLSLLGITYQKTSVDLNAGEGQQPEFLALNPRGQVPVLVDNDTTLWDSTAILVYLARQYGRGLWLPTDPVGMAKVMQWLSFEQNEGRYGLGRARAITLNSPTLLARTGNLEDSQALALIGLDVLEKQLTGNEWLVPEAGGPTLADIACYPYTALAPEGGIDLEPFVAIKRWLTRMRTLPGYIELP</sequence>
<dbReference type="InterPro" id="IPR010987">
    <property type="entry name" value="Glutathione-S-Trfase_C-like"/>
</dbReference>
<dbReference type="InterPro" id="IPR004046">
    <property type="entry name" value="GST_C"/>
</dbReference>
<dbReference type="AlphaFoldDB" id="A0A562QLH4"/>
<evidence type="ECO:0000259" key="5">
    <source>
        <dbReference type="PROSITE" id="PS50405"/>
    </source>
</evidence>
<dbReference type="SUPFAM" id="SSF47616">
    <property type="entry name" value="GST C-terminal domain-like"/>
    <property type="match status" value="1"/>
</dbReference>
<dbReference type="Pfam" id="PF02798">
    <property type="entry name" value="GST_N"/>
    <property type="match status" value="1"/>
</dbReference>
<dbReference type="InterPro" id="IPR036249">
    <property type="entry name" value="Thioredoxin-like_sf"/>
</dbReference>
<dbReference type="PANTHER" id="PTHR44051">
    <property type="entry name" value="GLUTATHIONE S-TRANSFERASE-RELATED"/>
    <property type="match status" value="1"/>
</dbReference>
<dbReference type="PANTHER" id="PTHR44051:SF2">
    <property type="entry name" value="HYPOTHETICAL GLUTATHIONE S-TRANSFERASE LIKE PROTEIN"/>
    <property type="match status" value="1"/>
</dbReference>
<reference evidence="6 7" key="1">
    <citation type="journal article" date="2015" name="Stand. Genomic Sci.">
        <title>Genomic Encyclopedia of Bacterial and Archaeal Type Strains, Phase III: the genomes of soil and plant-associated and newly described type strains.</title>
        <authorList>
            <person name="Whitman W.B."/>
            <person name="Woyke T."/>
            <person name="Klenk H.P."/>
            <person name="Zhou Y."/>
            <person name="Lilburn T.G."/>
            <person name="Beck B.J."/>
            <person name="De Vos P."/>
            <person name="Vandamme P."/>
            <person name="Eisen J.A."/>
            <person name="Garrity G."/>
            <person name="Hugenholtz P."/>
            <person name="Kyrpides N.C."/>
        </authorList>
    </citation>
    <scope>NUCLEOTIDE SEQUENCE [LARGE SCALE GENOMIC DNA]</scope>
    <source>
        <strain evidence="6 7">CGMCC 1.6858</strain>
    </source>
</reference>
<dbReference type="InterPro" id="IPR004045">
    <property type="entry name" value="Glutathione_S-Trfase_N"/>
</dbReference>
<dbReference type="EMBL" id="VLKY01000002">
    <property type="protein sequence ID" value="TWI57565.1"/>
    <property type="molecule type" value="Genomic_DNA"/>
</dbReference>
<evidence type="ECO:0000259" key="4">
    <source>
        <dbReference type="PROSITE" id="PS50404"/>
    </source>
</evidence>
<comment type="caution">
    <text evidence="6">The sequence shown here is derived from an EMBL/GenBank/DDBJ whole genome shotgun (WGS) entry which is preliminary data.</text>
</comment>
<dbReference type="SFLD" id="SFLDG00358">
    <property type="entry name" value="Main_(cytGST)"/>
    <property type="match status" value="1"/>
</dbReference>
<organism evidence="6 7">
    <name type="scientific">Pseudomonas duriflava</name>
    <dbReference type="NCBI Taxonomy" id="459528"/>
    <lineage>
        <taxon>Bacteria</taxon>
        <taxon>Pseudomonadati</taxon>
        <taxon>Pseudomonadota</taxon>
        <taxon>Gammaproteobacteria</taxon>
        <taxon>Pseudomonadales</taxon>
        <taxon>Pseudomonadaceae</taxon>
        <taxon>Pseudomonas</taxon>
    </lineage>
</organism>
<dbReference type="SUPFAM" id="SSF52833">
    <property type="entry name" value="Thioredoxin-like"/>
    <property type="match status" value="1"/>
</dbReference>
<feature type="domain" description="GST C-terminal" evidence="5">
    <location>
        <begin position="115"/>
        <end position="232"/>
    </location>
</feature>
<feature type="domain" description="GST N-terminal" evidence="4">
    <location>
        <begin position="29"/>
        <end position="110"/>
    </location>
</feature>
<keyword evidence="7" id="KW-1185">Reference proteome</keyword>
<dbReference type="PROSITE" id="PS50405">
    <property type="entry name" value="GST_CTER"/>
    <property type="match status" value="1"/>
</dbReference>
<dbReference type="GO" id="GO:0016740">
    <property type="term" value="F:transferase activity"/>
    <property type="evidence" value="ECO:0007669"/>
    <property type="project" value="UniProtKB-KW"/>
</dbReference>
<evidence type="ECO:0000313" key="7">
    <source>
        <dbReference type="Proteomes" id="UP000316905"/>
    </source>
</evidence>
<evidence type="ECO:0000256" key="3">
    <source>
        <dbReference type="RuleBase" id="RU003494"/>
    </source>
</evidence>
<evidence type="ECO:0000256" key="2">
    <source>
        <dbReference type="ARBA" id="ARBA00022679"/>
    </source>
</evidence>
<dbReference type="SFLD" id="SFLDS00019">
    <property type="entry name" value="Glutathione_Transferase_(cytos"/>
    <property type="match status" value="1"/>
</dbReference>
<dbReference type="Gene3D" id="1.20.1050.10">
    <property type="match status" value="1"/>
</dbReference>
<gene>
    <name evidence="6" type="ORF">IQ22_00782</name>
</gene>
<keyword evidence="2 6" id="KW-0808">Transferase</keyword>
<dbReference type="CDD" id="cd03056">
    <property type="entry name" value="GST_N_4"/>
    <property type="match status" value="1"/>
</dbReference>
<dbReference type="Gene3D" id="3.40.30.10">
    <property type="entry name" value="Glutaredoxin"/>
    <property type="match status" value="1"/>
</dbReference>
<comment type="similarity">
    <text evidence="1 3">Belongs to the GST superfamily.</text>
</comment>
<dbReference type="FunFam" id="3.40.30.10:FF:000039">
    <property type="entry name" value="Glutathione S-transferase domain"/>
    <property type="match status" value="1"/>
</dbReference>
<name>A0A562QLH4_9PSED</name>
<dbReference type="InterPro" id="IPR040079">
    <property type="entry name" value="Glutathione_S-Trfase"/>
</dbReference>
<proteinExistence type="inferred from homology"/>